<dbReference type="PANTHER" id="PTHR23088">
    <property type="entry name" value="NITRILASE-RELATED"/>
    <property type="match status" value="1"/>
</dbReference>
<name>A0A3S0VB91_9GAMM</name>
<evidence type="ECO:0000256" key="2">
    <source>
        <dbReference type="ARBA" id="ARBA00022801"/>
    </source>
</evidence>
<dbReference type="PROSITE" id="PS01227">
    <property type="entry name" value="UPF0012"/>
    <property type="match status" value="1"/>
</dbReference>
<dbReference type="Gene3D" id="3.60.110.10">
    <property type="entry name" value="Carbon-nitrogen hydrolase"/>
    <property type="match status" value="1"/>
</dbReference>
<comment type="caution">
    <text evidence="4">The sequence shown here is derived from an EMBL/GenBank/DDBJ whole genome shotgun (WGS) entry which is preliminary data.</text>
</comment>
<evidence type="ECO:0000259" key="3">
    <source>
        <dbReference type="PROSITE" id="PS50263"/>
    </source>
</evidence>
<dbReference type="PANTHER" id="PTHR23088:SF27">
    <property type="entry name" value="DEAMINATED GLUTATHIONE AMIDASE"/>
    <property type="match status" value="1"/>
</dbReference>
<comment type="similarity">
    <text evidence="1">Belongs to the carbon-nitrogen hydrolase superfamily. NIT1/NIT2 family.</text>
</comment>
<keyword evidence="5" id="KW-1185">Reference proteome</keyword>
<feature type="domain" description="CN hydrolase" evidence="3">
    <location>
        <begin position="2"/>
        <end position="249"/>
    </location>
</feature>
<dbReference type="InterPro" id="IPR003010">
    <property type="entry name" value="C-N_Hydrolase"/>
</dbReference>
<dbReference type="GO" id="GO:0016811">
    <property type="term" value="F:hydrolase activity, acting on carbon-nitrogen (but not peptide) bonds, in linear amides"/>
    <property type="evidence" value="ECO:0007669"/>
    <property type="project" value="InterPro"/>
</dbReference>
<dbReference type="AlphaFoldDB" id="A0A3S0VB91"/>
<dbReference type="Proteomes" id="UP000288012">
    <property type="component" value="Unassembled WGS sequence"/>
</dbReference>
<proteinExistence type="inferred from homology"/>
<evidence type="ECO:0000313" key="5">
    <source>
        <dbReference type="Proteomes" id="UP000288012"/>
    </source>
</evidence>
<gene>
    <name evidence="4" type="ORF">EKM59_03265</name>
</gene>
<dbReference type="OrthoDB" id="9811121at2"/>
<dbReference type="CDD" id="cd07572">
    <property type="entry name" value="nit"/>
    <property type="match status" value="1"/>
</dbReference>
<dbReference type="RefSeq" id="WP_127033217.1">
    <property type="nucleotide sequence ID" value="NZ_RZGR01000007.1"/>
</dbReference>
<protein>
    <submittedName>
        <fullName evidence="4">Carbon-nitrogen hydrolase family protein</fullName>
    </submittedName>
</protein>
<organism evidence="4 5">
    <name type="scientific">Legionella septentrionalis</name>
    <dbReference type="NCBI Taxonomy" id="2498109"/>
    <lineage>
        <taxon>Bacteria</taxon>
        <taxon>Pseudomonadati</taxon>
        <taxon>Pseudomonadota</taxon>
        <taxon>Gammaproteobacteria</taxon>
        <taxon>Legionellales</taxon>
        <taxon>Legionellaceae</taxon>
        <taxon>Legionella</taxon>
    </lineage>
</organism>
<evidence type="ECO:0000256" key="1">
    <source>
        <dbReference type="ARBA" id="ARBA00010613"/>
    </source>
</evidence>
<dbReference type="InterPro" id="IPR001110">
    <property type="entry name" value="UPF0012_CS"/>
</dbReference>
<reference evidence="4 5" key="1">
    <citation type="submission" date="2018-12" db="EMBL/GenBank/DDBJ databases">
        <title>Legionella sp,whole genome shotgun sequence.</title>
        <authorList>
            <person name="Wu H."/>
        </authorList>
    </citation>
    <scope>NUCLEOTIDE SEQUENCE [LARGE SCALE GENOMIC DNA]</scope>
    <source>
        <strain evidence="5">km714</strain>
    </source>
</reference>
<keyword evidence="2 4" id="KW-0378">Hydrolase</keyword>
<dbReference type="Pfam" id="PF00795">
    <property type="entry name" value="CN_hydrolase"/>
    <property type="match status" value="1"/>
</dbReference>
<dbReference type="SUPFAM" id="SSF56317">
    <property type="entry name" value="Carbon-nitrogen hydrolase"/>
    <property type="match status" value="1"/>
</dbReference>
<sequence>MGRVAVAQMVSRADVRANLSQVSELLAKAHAQDVQLISLPENFAFMGKHETDKLNIAERYGDGEIQQTISRLARKYGMWIIAGTMPIQSAEARVRSSCLVYNEQGECKARYDKIHLFDVRVSANEAHRESLTVEPGDDVVVVETPVGRIGLSVCYDLRFPELYQQLRVNGAEIFSVPSAFTATTGAAHWEILLRARAIENLCYVLAANQGGQHENGRETYGYSMIVEPWGKVLAQQKREAGIVVADIDLSRIRQLRQQFPCHEHHVLTQNDLHR</sequence>
<evidence type="ECO:0000313" key="4">
    <source>
        <dbReference type="EMBL" id="RUQ89432.1"/>
    </source>
</evidence>
<dbReference type="PROSITE" id="PS50263">
    <property type="entry name" value="CN_HYDROLASE"/>
    <property type="match status" value="1"/>
</dbReference>
<dbReference type="InterPro" id="IPR036526">
    <property type="entry name" value="C-N_Hydrolase_sf"/>
</dbReference>
<accession>A0A3S0VB91</accession>
<dbReference type="EMBL" id="RZGR01000007">
    <property type="protein sequence ID" value="RUQ89432.1"/>
    <property type="molecule type" value="Genomic_DNA"/>
</dbReference>
<dbReference type="InterPro" id="IPR045254">
    <property type="entry name" value="Nit1/2_C-N_Hydrolase"/>
</dbReference>